<dbReference type="RefSeq" id="WP_116279101.1">
    <property type="nucleotide sequence ID" value="NZ_NFZX01000040.1"/>
</dbReference>
<protein>
    <submittedName>
        <fullName evidence="1">Uncharacterized protein</fullName>
    </submittedName>
</protein>
<reference evidence="1 2" key="1">
    <citation type="submission" date="2017-05" db="EMBL/GenBank/DDBJ databases">
        <title>Virgibacillus sp. AK90 isolated from a saltern of Kakinada, India.</title>
        <authorList>
            <person name="Gupta V."/>
            <person name="Sidhu C."/>
            <person name="Korpole S."/>
            <person name="Pinnaka A.K."/>
        </authorList>
    </citation>
    <scope>NUCLEOTIDE SEQUENCE [LARGE SCALE GENOMIC DNA]</scope>
    <source>
        <strain evidence="1 2">AK90</strain>
    </source>
</reference>
<evidence type="ECO:0000313" key="1">
    <source>
        <dbReference type="EMBL" id="RFA33303.1"/>
    </source>
</evidence>
<name>A0A3E0WM62_9BACI</name>
<dbReference type="AlphaFoldDB" id="A0A3E0WM62"/>
<dbReference type="Proteomes" id="UP000256488">
    <property type="component" value="Unassembled WGS sequence"/>
</dbReference>
<evidence type="ECO:0000313" key="2">
    <source>
        <dbReference type="Proteomes" id="UP000256488"/>
    </source>
</evidence>
<comment type="caution">
    <text evidence="1">The sequence shown here is derived from an EMBL/GenBank/DDBJ whole genome shotgun (WGS) entry which is preliminary data.</text>
</comment>
<sequence length="104" mass="12414">MDNLTVSEWMKENGLTDDEVDFIETILTSTAMQESGIINYKEINRKINTYFPEKRFYLTGKINFEKFLNILKENEIFIDLKELLNRYHSQGTCKEHCEKLLERV</sequence>
<accession>A0A3E0WM62</accession>
<gene>
    <name evidence="1" type="ORF">CAI16_15225</name>
</gene>
<dbReference type="EMBL" id="NFZX01000040">
    <property type="protein sequence ID" value="RFA33303.1"/>
    <property type="molecule type" value="Genomic_DNA"/>
</dbReference>
<organism evidence="1 2">
    <name type="scientific">Virgibacillus dokdonensis</name>
    <dbReference type="NCBI Taxonomy" id="302167"/>
    <lineage>
        <taxon>Bacteria</taxon>
        <taxon>Bacillati</taxon>
        <taxon>Bacillota</taxon>
        <taxon>Bacilli</taxon>
        <taxon>Bacillales</taxon>
        <taxon>Bacillaceae</taxon>
        <taxon>Virgibacillus</taxon>
    </lineage>
</organism>
<proteinExistence type="predicted"/>